<comment type="similarity">
    <text evidence="1 7">Belongs to the peroxin-14 family.</text>
</comment>
<keyword evidence="7" id="KW-0472">Membrane</keyword>
<feature type="compositionally biased region" description="Polar residues" evidence="8">
    <location>
        <begin position="283"/>
        <end position="296"/>
    </location>
</feature>
<dbReference type="EMBL" id="JBFXLU010000351">
    <property type="protein sequence ID" value="KAL2828835.1"/>
    <property type="molecule type" value="Genomic_DNA"/>
</dbReference>
<dbReference type="Gene3D" id="1.10.10.10">
    <property type="entry name" value="Winged helix-like DNA-binding domain superfamily/Winged helix DNA-binding domain"/>
    <property type="match status" value="1"/>
</dbReference>
<protein>
    <recommendedName>
        <fullName evidence="4 7">Peroxisomal membrane protein PEX14</fullName>
    </recommendedName>
    <alternativeName>
        <fullName evidence="5 7">Peroxin-14</fullName>
    </alternativeName>
</protein>
<gene>
    <name evidence="10" type="ORF">BJY01DRAFT_228242</name>
</gene>
<feature type="domain" description="Peroxisome membrane anchor protein Pex14p N-terminal" evidence="9">
    <location>
        <begin position="37"/>
        <end position="80"/>
    </location>
</feature>
<evidence type="ECO:0000256" key="5">
    <source>
        <dbReference type="ARBA" id="ARBA00029691"/>
    </source>
</evidence>
<keyword evidence="11" id="KW-1185">Reference proteome</keyword>
<organism evidence="10 11">
    <name type="scientific">Aspergillus pseudoustus</name>
    <dbReference type="NCBI Taxonomy" id="1810923"/>
    <lineage>
        <taxon>Eukaryota</taxon>
        <taxon>Fungi</taxon>
        <taxon>Dikarya</taxon>
        <taxon>Ascomycota</taxon>
        <taxon>Pezizomycotina</taxon>
        <taxon>Eurotiomycetes</taxon>
        <taxon>Eurotiomycetidae</taxon>
        <taxon>Eurotiales</taxon>
        <taxon>Aspergillaceae</taxon>
        <taxon>Aspergillus</taxon>
        <taxon>Aspergillus subgen. Nidulantes</taxon>
    </lineage>
</organism>
<evidence type="ECO:0000256" key="6">
    <source>
        <dbReference type="ARBA" id="ARBA00046271"/>
    </source>
</evidence>
<feature type="compositionally biased region" description="Polar residues" evidence="8">
    <location>
        <begin position="260"/>
        <end position="271"/>
    </location>
</feature>
<feature type="compositionally biased region" description="Basic and acidic residues" evidence="8">
    <location>
        <begin position="24"/>
        <end position="36"/>
    </location>
</feature>
<evidence type="ECO:0000256" key="7">
    <source>
        <dbReference type="RuleBase" id="RU367032"/>
    </source>
</evidence>
<feature type="region of interest" description="Disordered" evidence="8">
    <location>
        <begin position="86"/>
        <end position="136"/>
    </location>
</feature>
<evidence type="ECO:0000259" key="9">
    <source>
        <dbReference type="Pfam" id="PF04695"/>
    </source>
</evidence>
<evidence type="ECO:0000256" key="4">
    <source>
        <dbReference type="ARBA" id="ARBA00029502"/>
    </source>
</evidence>
<feature type="compositionally biased region" description="Low complexity" evidence="8">
    <location>
        <begin position="115"/>
        <end position="129"/>
    </location>
</feature>
<feature type="region of interest" description="Disordered" evidence="8">
    <location>
        <begin position="1"/>
        <end position="52"/>
    </location>
</feature>
<dbReference type="Proteomes" id="UP001610446">
    <property type="component" value="Unassembled WGS sequence"/>
</dbReference>
<evidence type="ECO:0000256" key="2">
    <source>
        <dbReference type="ARBA" id="ARBA00023010"/>
    </source>
</evidence>
<dbReference type="PANTHER" id="PTHR23058">
    <property type="entry name" value="PEROXISOMAL MEMBRANE PROTEIN PEX14"/>
    <property type="match status" value="1"/>
</dbReference>
<feature type="compositionally biased region" description="Polar residues" evidence="8">
    <location>
        <begin position="11"/>
        <end position="23"/>
    </location>
</feature>
<evidence type="ECO:0000256" key="1">
    <source>
        <dbReference type="ARBA" id="ARBA00005443"/>
    </source>
</evidence>
<feature type="compositionally biased region" description="Low complexity" evidence="8">
    <location>
        <begin position="272"/>
        <end position="282"/>
    </location>
</feature>
<evidence type="ECO:0000256" key="3">
    <source>
        <dbReference type="ARBA" id="ARBA00023140"/>
    </source>
</evidence>
<evidence type="ECO:0000313" key="10">
    <source>
        <dbReference type="EMBL" id="KAL2828835.1"/>
    </source>
</evidence>
<keyword evidence="7" id="KW-0653">Protein transport</keyword>
<evidence type="ECO:0000313" key="11">
    <source>
        <dbReference type="Proteomes" id="UP001610446"/>
    </source>
</evidence>
<accession>A0ABR4IM37</accession>
<reference evidence="10 11" key="1">
    <citation type="submission" date="2024-07" db="EMBL/GenBank/DDBJ databases">
        <title>Section-level genome sequencing and comparative genomics of Aspergillus sections Usti and Cavernicolus.</title>
        <authorList>
            <consortium name="Lawrence Berkeley National Laboratory"/>
            <person name="Nybo J.L."/>
            <person name="Vesth T.C."/>
            <person name="Theobald S."/>
            <person name="Frisvad J.C."/>
            <person name="Larsen T.O."/>
            <person name="Kjaerboelling I."/>
            <person name="Rothschild-Mancinelli K."/>
            <person name="Lyhne E.K."/>
            <person name="Kogle M.E."/>
            <person name="Barry K."/>
            <person name="Clum A."/>
            <person name="Na H."/>
            <person name="Ledsgaard L."/>
            <person name="Lin J."/>
            <person name="Lipzen A."/>
            <person name="Kuo A."/>
            <person name="Riley R."/>
            <person name="Mondo S."/>
            <person name="Labutti K."/>
            <person name="Haridas S."/>
            <person name="Pangalinan J."/>
            <person name="Salamov A.A."/>
            <person name="Simmons B.A."/>
            <person name="Magnuson J.K."/>
            <person name="Chen J."/>
            <person name="Drula E."/>
            <person name="Henrissat B."/>
            <person name="Wiebenga A."/>
            <person name="Lubbers R.J."/>
            <person name="Gomes A.C."/>
            <person name="Makela M.R."/>
            <person name="Stajich J."/>
            <person name="Grigoriev I.V."/>
            <person name="Mortensen U.H."/>
            <person name="De Vries R.P."/>
            <person name="Baker S.E."/>
            <person name="Andersen M.R."/>
        </authorList>
    </citation>
    <scope>NUCLEOTIDE SEQUENCE [LARGE SCALE GENOMIC DNA]</scope>
    <source>
        <strain evidence="10 11">CBS 123904</strain>
    </source>
</reference>
<feature type="compositionally biased region" description="Polar residues" evidence="8">
    <location>
        <begin position="219"/>
        <end position="235"/>
    </location>
</feature>
<comment type="function">
    <text evidence="7">Component of the PEX13-PEX14 docking complex, a translocon channel that specifically mediates the import of peroxisomal cargo proteins bound to PEX5 receptor. The PEX13-PEX14 docking complex forms a large import pore which can be opened to a diameter of about 9 nm. Mechanistically, PEX5 receptor along with cargo proteins associates with the PEX14 subunit of the PEX13-PEX14 docking complex in the cytosol, leading to the insertion of the receptor into the organelle membrane with the concomitant translocation of the cargo into the peroxisome matrix.</text>
</comment>
<keyword evidence="7" id="KW-0813">Transport</keyword>
<dbReference type="InterPro" id="IPR006785">
    <property type="entry name" value="Pex14_N"/>
</dbReference>
<dbReference type="InterPro" id="IPR036388">
    <property type="entry name" value="WH-like_DNA-bd_sf"/>
</dbReference>
<sequence length="415" mass="44481">MTDSDKKSSIPLWQQQNSSTPPSTDDKDKDTGKDTARSTLIEQASKFLEDESIKDATIDRKIAFLETKGLTSPEIDSLLGVSRNLEASSDSHSSTEEDKVTTASVTENPAPTLPTPSTSSHLTPTTAPSNNSAPRDVPPIITYPEFLLHQSKPPPLVTLRSVLYTLYGAAGLGATFYTASEYIVKPMLANLTDARHDLASATEENLKKLNEKLEQNVSQIPPSLLSTKPITSSAQGDIPEEEDTESITSDPTELFHRDIGTQTTQDLSNPLSSTTANTSSNTGQDSEPPTPSSTALTHQKRLEQIGSQLREFADTQTTSSTLHDTTRSRVSDLQRYLDGLLYSKSSSYPYSATTGYGMYSTPGLDSGGGAATGVAKGEEDAISNFRAEIRGVKGALLSARNFPSGRGGLRASSVR</sequence>
<comment type="caution">
    <text evidence="10">The sequence shown here is derived from an EMBL/GenBank/DDBJ whole genome shotgun (WGS) entry which is preliminary data.</text>
</comment>
<proteinExistence type="inferred from homology"/>
<feature type="region of interest" description="Disordered" evidence="8">
    <location>
        <begin position="219"/>
        <end position="296"/>
    </location>
</feature>
<keyword evidence="3 7" id="KW-0576">Peroxisome</keyword>
<keyword evidence="2" id="KW-0811">Translocation</keyword>
<evidence type="ECO:0000256" key="8">
    <source>
        <dbReference type="SAM" id="MobiDB-lite"/>
    </source>
</evidence>
<dbReference type="PANTHER" id="PTHR23058:SF5">
    <property type="entry name" value="PEROXISOMAL MEMBRANE PROTEIN PEX14"/>
    <property type="match status" value="1"/>
</dbReference>
<dbReference type="InterPro" id="IPR025655">
    <property type="entry name" value="PEX14"/>
</dbReference>
<dbReference type="Pfam" id="PF04695">
    <property type="entry name" value="Pex14_N"/>
    <property type="match status" value="1"/>
</dbReference>
<name>A0ABR4IM37_9EURO</name>
<comment type="subcellular location">
    <subcellularLocation>
        <location evidence="6 7">Peroxisome membrane</location>
    </subcellularLocation>
</comment>